<protein>
    <submittedName>
        <fullName evidence="2">Uncharacterized protein</fullName>
    </submittedName>
</protein>
<proteinExistence type="predicted"/>
<evidence type="ECO:0000313" key="2">
    <source>
        <dbReference type="EMBL" id="KAE7997361.1"/>
    </source>
</evidence>
<dbReference type="EMBL" id="CM017321">
    <property type="protein sequence ID" value="KAE7997361.1"/>
    <property type="molecule type" value="Genomic_DNA"/>
</dbReference>
<name>A0A5N6QFW7_9ROSI</name>
<keyword evidence="3" id="KW-1185">Reference proteome</keyword>
<dbReference type="Proteomes" id="UP000327013">
    <property type="component" value="Chromosome 1"/>
</dbReference>
<accession>A0A5N6QFW7</accession>
<organism evidence="2 3">
    <name type="scientific">Carpinus fangiana</name>
    <dbReference type="NCBI Taxonomy" id="176857"/>
    <lineage>
        <taxon>Eukaryota</taxon>
        <taxon>Viridiplantae</taxon>
        <taxon>Streptophyta</taxon>
        <taxon>Embryophyta</taxon>
        <taxon>Tracheophyta</taxon>
        <taxon>Spermatophyta</taxon>
        <taxon>Magnoliopsida</taxon>
        <taxon>eudicotyledons</taxon>
        <taxon>Gunneridae</taxon>
        <taxon>Pentapetalae</taxon>
        <taxon>rosids</taxon>
        <taxon>fabids</taxon>
        <taxon>Fagales</taxon>
        <taxon>Betulaceae</taxon>
        <taxon>Carpinus</taxon>
    </lineage>
</organism>
<feature type="region of interest" description="Disordered" evidence="1">
    <location>
        <begin position="1"/>
        <end position="22"/>
    </location>
</feature>
<sequence length="53" mass="5931">MEVEADEKELKAAEAEPLPDGRKGLRIHGWEIESRKRSILTSSNFPLSGKILP</sequence>
<evidence type="ECO:0000256" key="1">
    <source>
        <dbReference type="SAM" id="MobiDB-lite"/>
    </source>
</evidence>
<feature type="compositionally biased region" description="Basic and acidic residues" evidence="1">
    <location>
        <begin position="8"/>
        <end position="22"/>
    </location>
</feature>
<evidence type="ECO:0000313" key="3">
    <source>
        <dbReference type="Proteomes" id="UP000327013"/>
    </source>
</evidence>
<gene>
    <name evidence="2" type="ORF">FH972_002003</name>
</gene>
<reference evidence="2 3" key="1">
    <citation type="submission" date="2019-06" db="EMBL/GenBank/DDBJ databases">
        <title>A chromosomal-level reference genome of Carpinus fangiana (Coryloideae, Betulaceae).</title>
        <authorList>
            <person name="Yang X."/>
            <person name="Wang Z."/>
            <person name="Zhang L."/>
            <person name="Hao G."/>
            <person name="Liu J."/>
            <person name="Yang Y."/>
        </authorList>
    </citation>
    <scope>NUCLEOTIDE SEQUENCE [LARGE SCALE GENOMIC DNA]</scope>
    <source>
        <strain evidence="2">Cfa_2016G</strain>
        <tissue evidence="2">Leaf</tissue>
    </source>
</reference>
<dbReference type="AlphaFoldDB" id="A0A5N6QFW7"/>